<protein>
    <submittedName>
        <fullName evidence="7">BQ5605_C019g09025 protein</fullName>
    </submittedName>
</protein>
<evidence type="ECO:0000256" key="4">
    <source>
        <dbReference type="SAM" id="Coils"/>
    </source>
</evidence>
<proteinExistence type="inferred from homology"/>
<evidence type="ECO:0000256" key="1">
    <source>
        <dbReference type="ARBA" id="ARBA00022737"/>
    </source>
</evidence>
<keyword evidence="4" id="KW-0175">Coiled coil</keyword>
<dbReference type="InterPro" id="IPR011990">
    <property type="entry name" value="TPR-like_helical_dom_sf"/>
</dbReference>
<accession>A0A2X0M0C3</accession>
<keyword evidence="1" id="KW-0677">Repeat</keyword>
<name>A0A2X0M0C3_9BASI</name>
<dbReference type="Gene3D" id="1.25.40.10">
    <property type="entry name" value="Tetratricopeptide repeat domain"/>
    <property type="match status" value="1"/>
</dbReference>
<reference evidence="7 8" key="1">
    <citation type="submission" date="2016-11" db="EMBL/GenBank/DDBJ databases">
        <authorList>
            <person name="Jaros S."/>
            <person name="Januszkiewicz K."/>
            <person name="Wedrychowicz H."/>
        </authorList>
    </citation>
    <scope>NUCLEOTIDE SEQUENCE [LARGE SCALE GENOMIC DNA]</scope>
</reference>
<dbReference type="PANTHER" id="PTHR46035:SF1">
    <property type="entry name" value="TETRATRICOPEPTIDE REPEAT PROTEIN 4"/>
    <property type="match status" value="1"/>
</dbReference>
<evidence type="ECO:0000313" key="7">
    <source>
        <dbReference type="EMBL" id="SGY24250.1"/>
    </source>
</evidence>
<dbReference type="GO" id="GO:0006457">
    <property type="term" value="P:protein folding"/>
    <property type="evidence" value="ECO:0007669"/>
    <property type="project" value="TreeGrafter"/>
</dbReference>
<keyword evidence="8" id="KW-1185">Reference proteome</keyword>
<dbReference type="Proteomes" id="UP000249464">
    <property type="component" value="Unassembled WGS sequence"/>
</dbReference>
<dbReference type="EMBL" id="FQNC01000019">
    <property type="protein sequence ID" value="SGY24250.1"/>
    <property type="molecule type" value="Genomic_DNA"/>
</dbReference>
<dbReference type="GO" id="GO:0051879">
    <property type="term" value="F:Hsp90 protein binding"/>
    <property type="evidence" value="ECO:0007669"/>
    <property type="project" value="InterPro"/>
</dbReference>
<feature type="compositionally biased region" description="Low complexity" evidence="5">
    <location>
        <begin position="337"/>
        <end position="347"/>
    </location>
</feature>
<feature type="domain" description="Cns1/TTC4 wheel" evidence="6">
    <location>
        <begin position="371"/>
        <end position="479"/>
    </location>
</feature>
<evidence type="ECO:0000259" key="6">
    <source>
        <dbReference type="Pfam" id="PF18972"/>
    </source>
</evidence>
<evidence type="ECO:0000256" key="3">
    <source>
        <dbReference type="ARBA" id="ARBA00023602"/>
    </source>
</evidence>
<dbReference type="PANTHER" id="PTHR46035">
    <property type="entry name" value="TETRATRICOPEPTIDE REPEAT PROTEIN 4"/>
    <property type="match status" value="1"/>
</dbReference>
<organism evidence="7 8">
    <name type="scientific">Microbotryum silenes-dioicae</name>
    <dbReference type="NCBI Taxonomy" id="796604"/>
    <lineage>
        <taxon>Eukaryota</taxon>
        <taxon>Fungi</taxon>
        <taxon>Dikarya</taxon>
        <taxon>Basidiomycota</taxon>
        <taxon>Pucciniomycotina</taxon>
        <taxon>Microbotryomycetes</taxon>
        <taxon>Microbotryales</taxon>
        <taxon>Microbotryaceae</taxon>
        <taxon>Microbotryum</taxon>
    </lineage>
</organism>
<feature type="region of interest" description="Disordered" evidence="5">
    <location>
        <begin position="326"/>
        <end position="354"/>
    </location>
</feature>
<dbReference type="SMART" id="SM00028">
    <property type="entry name" value="TPR"/>
    <property type="match status" value="2"/>
</dbReference>
<dbReference type="GO" id="GO:0005829">
    <property type="term" value="C:cytosol"/>
    <property type="evidence" value="ECO:0007669"/>
    <property type="project" value="TreeGrafter"/>
</dbReference>
<comment type="similarity">
    <text evidence="3">Belongs to the TTC4 family.</text>
</comment>
<dbReference type="GO" id="GO:0030544">
    <property type="term" value="F:Hsp70 protein binding"/>
    <property type="evidence" value="ECO:0007669"/>
    <property type="project" value="TreeGrafter"/>
</dbReference>
<dbReference type="GO" id="GO:0005634">
    <property type="term" value="C:nucleus"/>
    <property type="evidence" value="ECO:0007669"/>
    <property type="project" value="TreeGrafter"/>
</dbReference>
<evidence type="ECO:0000256" key="5">
    <source>
        <dbReference type="SAM" id="MobiDB-lite"/>
    </source>
</evidence>
<dbReference type="SUPFAM" id="SSF48452">
    <property type="entry name" value="TPR-like"/>
    <property type="match status" value="1"/>
</dbReference>
<sequence>MTCHDAVGPSERKSFAAWNPERDYVSARLSSTSWLSDRLLLDGYFTKWPLHLQDLQSRSSLRELRRGYGATRIDHGKAILRSSAGKDDPFAGWDTTPLFMQALPSDGALNDASGANTGQNTLAALQALAYDGSPSEIAEEFRNQGNQLFKQRKFKDAIGFYSRALDELGQDLSVEEKRTLWSNRAAANLELANYGSCLRDVAQVLGAPQTYYPEPMPEAWKRTDAKALLRSARALLGLDRLDEAFDSLLRLQVLEERLGEAQLDSGKKWREQVRTKIQQRERLELEKKEKERRRKEEEQALVLAMTLRGVALPKITASKPLFSECPSDVRPPHFDPKSLPSSSSPSIPLLPPKADSEASSAAAIQWTAPPPETSLIFPIFLMMPLNDPPTRDLCLEFHTAATFGDLLVSMDQDPITIAMYIATKEGRVLKVGNKLTLGKVLVAAAGEAADDGWELKEGWALELVAVPKGPRGEEWVAKWKQEVKASVKPLM</sequence>
<feature type="coiled-coil region" evidence="4">
    <location>
        <begin position="273"/>
        <end position="300"/>
    </location>
</feature>
<dbReference type="AlphaFoldDB" id="A0A2X0M0C3"/>
<dbReference type="InterPro" id="IPR044059">
    <property type="entry name" value="Csn1/TTC4_wheel"/>
</dbReference>
<gene>
    <name evidence="7" type="primary">BQ5605_C019g09025</name>
    <name evidence="7" type="ORF">BQ5605_C019G09025</name>
</gene>
<dbReference type="STRING" id="796604.A0A2X0M0C3"/>
<evidence type="ECO:0000313" key="8">
    <source>
        <dbReference type="Proteomes" id="UP000249464"/>
    </source>
</evidence>
<evidence type="ECO:0000256" key="2">
    <source>
        <dbReference type="ARBA" id="ARBA00022803"/>
    </source>
</evidence>
<dbReference type="InterPro" id="IPR019734">
    <property type="entry name" value="TPR_rpt"/>
</dbReference>
<dbReference type="Pfam" id="PF18972">
    <property type="entry name" value="Wheel"/>
    <property type="match status" value="1"/>
</dbReference>
<keyword evidence="2" id="KW-0802">TPR repeat</keyword>